<feature type="domain" description="Peptidase S33 tripeptidyl aminopeptidase-like C-terminal" evidence="4">
    <location>
        <begin position="382"/>
        <end position="469"/>
    </location>
</feature>
<dbReference type="SUPFAM" id="SSF53474">
    <property type="entry name" value="alpha/beta-Hydrolases"/>
    <property type="match status" value="1"/>
</dbReference>
<protein>
    <submittedName>
        <fullName evidence="5">Alpha/Beta hydrolase protein</fullName>
    </submittedName>
</protein>
<proteinExistence type="inferred from homology"/>
<dbReference type="GO" id="GO:0016787">
    <property type="term" value="F:hydrolase activity"/>
    <property type="evidence" value="ECO:0007669"/>
    <property type="project" value="UniProtKB-KW"/>
</dbReference>
<keyword evidence="2 5" id="KW-0378">Hydrolase</keyword>
<dbReference type="PANTHER" id="PTHR43248">
    <property type="entry name" value="2-SUCCINYL-6-HYDROXY-2,4-CYCLOHEXADIENE-1-CARBOXYLATE SYNTHASE"/>
    <property type="match status" value="1"/>
</dbReference>
<accession>A0ABR4IPA1</accession>
<reference evidence="5 6" key="1">
    <citation type="submission" date="2024-07" db="EMBL/GenBank/DDBJ databases">
        <title>Section-level genome sequencing and comparative genomics of Aspergillus sections Usti and Cavernicolus.</title>
        <authorList>
            <consortium name="Lawrence Berkeley National Laboratory"/>
            <person name="Nybo J.L."/>
            <person name="Vesth T.C."/>
            <person name="Theobald S."/>
            <person name="Frisvad J.C."/>
            <person name="Larsen T.O."/>
            <person name="Kjaerboelling I."/>
            <person name="Rothschild-Mancinelli K."/>
            <person name="Lyhne E.K."/>
            <person name="Kogle M.E."/>
            <person name="Barry K."/>
            <person name="Clum A."/>
            <person name="Na H."/>
            <person name="Ledsgaard L."/>
            <person name="Lin J."/>
            <person name="Lipzen A."/>
            <person name="Kuo A."/>
            <person name="Riley R."/>
            <person name="Mondo S."/>
            <person name="Labutti K."/>
            <person name="Haridas S."/>
            <person name="Pangalinan J."/>
            <person name="Salamov A.A."/>
            <person name="Simmons B.A."/>
            <person name="Magnuson J.K."/>
            <person name="Chen J."/>
            <person name="Drula E."/>
            <person name="Henrissat B."/>
            <person name="Wiebenga A."/>
            <person name="Lubbers R.J."/>
            <person name="Gomes A.C."/>
            <person name="Makela M.R."/>
            <person name="Stajich J."/>
            <person name="Grigoriev I.V."/>
            <person name="Mortensen U.H."/>
            <person name="De Vries R.P."/>
            <person name="Baker S.E."/>
            <person name="Andersen M.R."/>
        </authorList>
    </citation>
    <scope>NUCLEOTIDE SEQUENCE [LARGE SCALE GENOMIC DNA]</scope>
    <source>
        <strain evidence="5 6">CBS 123904</strain>
    </source>
</reference>
<name>A0ABR4IPA1_9EURO</name>
<evidence type="ECO:0000313" key="6">
    <source>
        <dbReference type="Proteomes" id="UP001610446"/>
    </source>
</evidence>
<sequence length="518" mass="57402">MDKKDALPPNPNSNRTLECSTLEVPMDQFNATRSGDKTFNLALIRLRSPNTSATTPTKNLLLNPGGPGGSGYRLLFEKGDLLQTIVGSGFHLVSFDPRGVNRSTPAATCYPDRASRRKLSRVRSMDLVHDSPEVYAWAQNFVQACADTMGEYAAYVNTPQTAADMNSILDALGQDDMYYWGFSYGTLLGQTYAGLFPERAKRVIIDGVVNQFLWYQGGFEAQSEVDTDAVLDGFFGECVKSGVKNCALASLAESKDGLRDLVFKYMDALRDQPLSVYINNTHYGLVTYDTVWYNGVLAALYRPTRWQSLAQTLYNLIQGNATDAFLAYTCDDSLDVTDDTESFVILNDSPTGPAHWPQDRQSLLDTFLPYFNNTVFPATWTKIYYMRQQWRVAKTHGFVPRESVRTAHPLLILSTSYDPICPLVAARSAAGAFVDSRIVEVLGYGHCSIAVPSVCAAKHIRGFLYEGVLLDGYTRCEVDLPYFGPSGDGEDGSAAGVEFEDEEERRIHLAQVELAKMM</sequence>
<evidence type="ECO:0000259" key="3">
    <source>
        <dbReference type="Pfam" id="PF00561"/>
    </source>
</evidence>
<dbReference type="Gene3D" id="3.40.50.1820">
    <property type="entry name" value="alpha/beta hydrolase"/>
    <property type="match status" value="1"/>
</dbReference>
<dbReference type="InterPro" id="IPR051601">
    <property type="entry name" value="Serine_prot/Carboxylest_S33"/>
</dbReference>
<dbReference type="InterPro" id="IPR029058">
    <property type="entry name" value="AB_hydrolase_fold"/>
</dbReference>
<comment type="similarity">
    <text evidence="1">Belongs to the peptidase S33 family.</text>
</comment>
<evidence type="ECO:0000256" key="1">
    <source>
        <dbReference type="ARBA" id="ARBA00010088"/>
    </source>
</evidence>
<keyword evidence="6" id="KW-1185">Reference proteome</keyword>
<dbReference type="InterPro" id="IPR000073">
    <property type="entry name" value="AB_hydrolase_1"/>
</dbReference>
<dbReference type="Pfam" id="PF00561">
    <property type="entry name" value="Abhydrolase_1"/>
    <property type="match status" value="1"/>
</dbReference>
<organism evidence="5 6">
    <name type="scientific">Aspergillus pseudoustus</name>
    <dbReference type="NCBI Taxonomy" id="1810923"/>
    <lineage>
        <taxon>Eukaryota</taxon>
        <taxon>Fungi</taxon>
        <taxon>Dikarya</taxon>
        <taxon>Ascomycota</taxon>
        <taxon>Pezizomycotina</taxon>
        <taxon>Eurotiomycetes</taxon>
        <taxon>Eurotiomycetidae</taxon>
        <taxon>Eurotiales</taxon>
        <taxon>Aspergillaceae</taxon>
        <taxon>Aspergillus</taxon>
        <taxon>Aspergillus subgen. Nidulantes</taxon>
    </lineage>
</organism>
<gene>
    <name evidence="5" type="ORF">BJY01DRAFT_240643</name>
</gene>
<dbReference type="InterPro" id="IPR013595">
    <property type="entry name" value="Pept_S33_TAP-like_C"/>
</dbReference>
<evidence type="ECO:0000313" key="5">
    <source>
        <dbReference type="EMBL" id="KAL2829569.1"/>
    </source>
</evidence>
<dbReference type="PANTHER" id="PTHR43248:SF25">
    <property type="entry name" value="AB HYDROLASE-1 DOMAIN-CONTAINING PROTEIN-RELATED"/>
    <property type="match status" value="1"/>
</dbReference>
<feature type="domain" description="AB hydrolase-1" evidence="3">
    <location>
        <begin position="60"/>
        <end position="208"/>
    </location>
</feature>
<evidence type="ECO:0000256" key="2">
    <source>
        <dbReference type="ARBA" id="ARBA00022801"/>
    </source>
</evidence>
<dbReference type="Proteomes" id="UP001610446">
    <property type="component" value="Unassembled WGS sequence"/>
</dbReference>
<evidence type="ECO:0000259" key="4">
    <source>
        <dbReference type="Pfam" id="PF08386"/>
    </source>
</evidence>
<dbReference type="Pfam" id="PF08386">
    <property type="entry name" value="Abhydrolase_4"/>
    <property type="match status" value="1"/>
</dbReference>
<comment type="caution">
    <text evidence="5">The sequence shown here is derived from an EMBL/GenBank/DDBJ whole genome shotgun (WGS) entry which is preliminary data.</text>
</comment>
<dbReference type="EMBL" id="JBFXLU010000330">
    <property type="protein sequence ID" value="KAL2829569.1"/>
    <property type="molecule type" value="Genomic_DNA"/>
</dbReference>